<evidence type="ECO:0000259" key="1">
    <source>
        <dbReference type="PROSITE" id="PS50188"/>
    </source>
</evidence>
<dbReference type="InterPro" id="IPR043136">
    <property type="entry name" value="B30.2/SPRY_sf"/>
</dbReference>
<proteinExistence type="predicted"/>
<dbReference type="InterPro" id="IPR001870">
    <property type="entry name" value="B30.2/SPRY"/>
</dbReference>
<dbReference type="EMBL" id="KL897367">
    <property type="protein sequence ID" value="KGL84403.1"/>
    <property type="molecule type" value="Genomic_DNA"/>
</dbReference>
<dbReference type="Gene3D" id="2.60.120.920">
    <property type="match status" value="1"/>
</dbReference>
<dbReference type="Pfam" id="PF13765">
    <property type="entry name" value="PRY"/>
    <property type="match status" value="1"/>
</dbReference>
<feature type="non-terminal residue" evidence="2">
    <location>
        <position position="159"/>
    </location>
</feature>
<dbReference type="STRING" id="94827.A0A099ZTB8"/>
<sequence>VTLDPDTANARLLLARDRCGATWTRIQQDLPPKSQRFHPSCCVLGSRGFSKGRHRWEVALGDRGAWAIGVARESVRRTGWVALVPHEGIWALGLFGNRYRVFTSPATSLPAPGKSSRIQVSLDYGRGQVAFYLPGEKNPIFTFQNAGFGGERIFPFFWV</sequence>
<reference evidence="2 3" key="1">
    <citation type="submission" date="2014-06" db="EMBL/GenBank/DDBJ databases">
        <title>Genome evolution of avian class.</title>
        <authorList>
            <person name="Zhang G."/>
            <person name="Li C."/>
        </authorList>
    </citation>
    <scope>NUCLEOTIDE SEQUENCE [LARGE SCALE GENOMIC DNA]</scope>
    <source>
        <strain evidence="2">BGI_N309</strain>
    </source>
</reference>
<keyword evidence="3" id="KW-1185">Reference proteome</keyword>
<evidence type="ECO:0000313" key="3">
    <source>
        <dbReference type="Proteomes" id="UP000053641"/>
    </source>
</evidence>
<feature type="non-terminal residue" evidence="2">
    <location>
        <position position="1"/>
    </location>
</feature>
<dbReference type="SUPFAM" id="SSF49899">
    <property type="entry name" value="Concanavalin A-like lectins/glucanases"/>
    <property type="match status" value="1"/>
</dbReference>
<dbReference type="SMART" id="SM00589">
    <property type="entry name" value="PRY"/>
    <property type="match status" value="1"/>
</dbReference>
<evidence type="ECO:0000313" key="2">
    <source>
        <dbReference type="EMBL" id="KGL84403.1"/>
    </source>
</evidence>
<accession>A0A099ZTB8</accession>
<organism evidence="2 3">
    <name type="scientific">Tinamus guttatus</name>
    <name type="common">White-throated tinamou</name>
    <dbReference type="NCBI Taxonomy" id="94827"/>
    <lineage>
        <taxon>Eukaryota</taxon>
        <taxon>Metazoa</taxon>
        <taxon>Chordata</taxon>
        <taxon>Craniata</taxon>
        <taxon>Vertebrata</taxon>
        <taxon>Euteleostomi</taxon>
        <taxon>Archelosauria</taxon>
        <taxon>Archosauria</taxon>
        <taxon>Dinosauria</taxon>
        <taxon>Saurischia</taxon>
        <taxon>Theropoda</taxon>
        <taxon>Coelurosauria</taxon>
        <taxon>Aves</taxon>
        <taxon>Palaeognathae</taxon>
        <taxon>Tinamiformes</taxon>
        <taxon>Tinamidae</taxon>
        <taxon>Tinamus</taxon>
    </lineage>
</organism>
<protein>
    <submittedName>
        <fullName evidence="2">Butyrophilin subfamily 3 member A3</fullName>
    </submittedName>
</protein>
<dbReference type="PANTHER" id="PTHR24103">
    <property type="entry name" value="E3 UBIQUITIN-PROTEIN LIGASE TRIM"/>
    <property type="match status" value="1"/>
</dbReference>
<dbReference type="InterPro" id="IPR006574">
    <property type="entry name" value="PRY"/>
</dbReference>
<dbReference type="FunFam" id="2.60.120.920:FF:000004">
    <property type="entry name" value="Butyrophilin subfamily 1 member A1"/>
    <property type="match status" value="1"/>
</dbReference>
<name>A0A099ZTB8_TINGU</name>
<dbReference type="AlphaFoldDB" id="A0A099ZTB8"/>
<dbReference type="InterPro" id="IPR003877">
    <property type="entry name" value="SPRY_dom"/>
</dbReference>
<dbReference type="InterPro" id="IPR013320">
    <property type="entry name" value="ConA-like_dom_sf"/>
</dbReference>
<dbReference type="Proteomes" id="UP000053641">
    <property type="component" value="Unassembled WGS sequence"/>
</dbReference>
<dbReference type="Pfam" id="PF00622">
    <property type="entry name" value="SPRY"/>
    <property type="match status" value="1"/>
</dbReference>
<dbReference type="SMART" id="SM00449">
    <property type="entry name" value="SPRY"/>
    <property type="match status" value="1"/>
</dbReference>
<dbReference type="PRINTS" id="PR01407">
    <property type="entry name" value="BUTYPHLNCDUF"/>
</dbReference>
<dbReference type="InterPro" id="IPR003879">
    <property type="entry name" value="Butyrophylin_SPRY"/>
</dbReference>
<feature type="domain" description="B30.2/SPRY" evidence="1">
    <location>
        <begin position="1"/>
        <end position="159"/>
    </location>
</feature>
<dbReference type="InterPro" id="IPR050143">
    <property type="entry name" value="TRIM/RBCC"/>
</dbReference>
<gene>
    <name evidence="2" type="ORF">N309_10231</name>
</gene>
<dbReference type="PROSITE" id="PS50188">
    <property type="entry name" value="B302_SPRY"/>
    <property type="match status" value="1"/>
</dbReference>